<accession>A0A5D3WP49</accession>
<dbReference type="Gene3D" id="3.30.420.150">
    <property type="entry name" value="Exopolyphosphatase. Domain 2"/>
    <property type="match status" value="1"/>
</dbReference>
<gene>
    <name evidence="2" type="ORF">EDC39_101495</name>
</gene>
<dbReference type="EMBL" id="VNIB01000001">
    <property type="protein sequence ID" value="TYP00328.1"/>
    <property type="molecule type" value="Genomic_DNA"/>
</dbReference>
<evidence type="ECO:0000313" key="2">
    <source>
        <dbReference type="EMBL" id="TYP00328.1"/>
    </source>
</evidence>
<evidence type="ECO:0000313" key="3">
    <source>
        <dbReference type="Proteomes" id="UP000324159"/>
    </source>
</evidence>
<keyword evidence="3" id="KW-1185">Reference proteome</keyword>
<dbReference type="SUPFAM" id="SSF53067">
    <property type="entry name" value="Actin-like ATPase domain"/>
    <property type="match status" value="2"/>
</dbReference>
<dbReference type="CDD" id="cd24054">
    <property type="entry name" value="ASKHA_NBD_AaPPX-GppA_MtPPX2-like"/>
    <property type="match status" value="1"/>
</dbReference>
<dbReference type="RefSeq" id="WP_148894519.1">
    <property type="nucleotide sequence ID" value="NZ_VNIB01000001.1"/>
</dbReference>
<dbReference type="InterPro" id="IPR043129">
    <property type="entry name" value="ATPase_NBD"/>
</dbReference>
<dbReference type="Pfam" id="PF02541">
    <property type="entry name" value="Ppx-GppA"/>
    <property type="match status" value="1"/>
</dbReference>
<dbReference type="PANTHER" id="PTHR30005:SF0">
    <property type="entry name" value="RETROGRADE REGULATION PROTEIN 2"/>
    <property type="match status" value="1"/>
</dbReference>
<name>A0A5D3WP49_9BACT</name>
<sequence>MNDTAPTCVIDIGSNTLRMLVATVRPARSLELHCYRQMATRLAAGLNERGVLGSERMALAIDVLRSFLTEAAAHDPKKIVILATEAVRRAKNGEDFVRQVRADTGVRVRILDPEQEARLSCFGALSGLDPAPEKALVFDLGGGSLELAFVDGGRLRWHDSLPLGVVRLAEATGDLLARETARMKRQLHSSGVFTMAADSGCRLIGTAGTVTTLAALHLGLAVYEPGRVNGLRLSREQLLALKQRLAPLRPREREALPGMEAGRGDLILPGLEVVLRLMAMVRKEEITVSDRGLLEGAALGGEMFD</sequence>
<reference evidence="2 3" key="1">
    <citation type="submission" date="2019-07" db="EMBL/GenBank/DDBJ databases">
        <title>Genomic Encyclopedia of Type Strains, Phase IV (KMG-IV): sequencing the most valuable type-strain genomes for metagenomic binning, comparative biology and taxonomic classification.</title>
        <authorList>
            <person name="Goeker M."/>
        </authorList>
    </citation>
    <scope>NUCLEOTIDE SEQUENCE [LARGE SCALE GENOMIC DNA]</scope>
    <source>
        <strain evidence="2 3">SS015</strain>
    </source>
</reference>
<organism evidence="2 3">
    <name type="scientific">Geothermobacter ehrlichii</name>
    <dbReference type="NCBI Taxonomy" id="213224"/>
    <lineage>
        <taxon>Bacteria</taxon>
        <taxon>Pseudomonadati</taxon>
        <taxon>Thermodesulfobacteriota</taxon>
        <taxon>Desulfuromonadia</taxon>
        <taxon>Desulfuromonadales</taxon>
        <taxon>Geothermobacteraceae</taxon>
        <taxon>Geothermobacter</taxon>
    </lineage>
</organism>
<dbReference type="AlphaFoldDB" id="A0A5D3WP49"/>
<dbReference type="InterPro" id="IPR050273">
    <property type="entry name" value="GppA/Ppx_hydrolase"/>
</dbReference>
<dbReference type="Proteomes" id="UP000324159">
    <property type="component" value="Unassembled WGS sequence"/>
</dbReference>
<dbReference type="InterPro" id="IPR003695">
    <property type="entry name" value="Ppx_GppA_N"/>
</dbReference>
<feature type="domain" description="Ppx/GppA phosphatase N-terminal" evidence="1">
    <location>
        <begin position="37"/>
        <end position="298"/>
    </location>
</feature>
<proteinExistence type="predicted"/>
<comment type="caution">
    <text evidence="2">The sequence shown here is derived from an EMBL/GenBank/DDBJ whole genome shotgun (WGS) entry which is preliminary data.</text>
</comment>
<evidence type="ECO:0000259" key="1">
    <source>
        <dbReference type="Pfam" id="PF02541"/>
    </source>
</evidence>
<dbReference type="Gene3D" id="3.30.420.40">
    <property type="match status" value="1"/>
</dbReference>
<protein>
    <submittedName>
        <fullName evidence="2">Ppx/GppA phosphatase</fullName>
    </submittedName>
</protein>
<dbReference type="OrthoDB" id="9793035at2"/>
<dbReference type="PANTHER" id="PTHR30005">
    <property type="entry name" value="EXOPOLYPHOSPHATASE"/>
    <property type="match status" value="1"/>
</dbReference>